<protein>
    <submittedName>
        <fullName evidence="7">FAD-dependent oxidoreductase</fullName>
    </submittedName>
</protein>
<dbReference type="Pfam" id="PF01266">
    <property type="entry name" value="DAO"/>
    <property type="match status" value="1"/>
</dbReference>
<dbReference type="PANTHER" id="PTHR43104:SF4">
    <property type="entry name" value="L-2-HYDROXYGLUTARATE DEHYDROGENASE, MITOCHONDRIAL"/>
    <property type="match status" value="1"/>
</dbReference>
<evidence type="ECO:0000259" key="6">
    <source>
        <dbReference type="Pfam" id="PF01266"/>
    </source>
</evidence>
<comment type="similarity">
    <text evidence="5">Belongs to the L2HGDH family.</text>
</comment>
<dbReference type="Gene3D" id="3.30.9.10">
    <property type="entry name" value="D-Amino Acid Oxidase, subunit A, domain 2"/>
    <property type="match status" value="1"/>
</dbReference>
<evidence type="ECO:0000313" key="7">
    <source>
        <dbReference type="EMBL" id="QQD23363.1"/>
    </source>
</evidence>
<evidence type="ECO:0000256" key="3">
    <source>
        <dbReference type="ARBA" id="ARBA00022827"/>
    </source>
</evidence>
<feature type="domain" description="FAD dependent oxidoreductase" evidence="6">
    <location>
        <begin position="6"/>
        <end position="364"/>
    </location>
</feature>
<accession>A0A9X7UWJ4</accession>
<organism evidence="7 8">
    <name type="scientific">Venatoribacter cucullus</name>
    <dbReference type="NCBI Taxonomy" id="2661630"/>
    <lineage>
        <taxon>Bacteria</taxon>
        <taxon>Pseudomonadati</taxon>
        <taxon>Pseudomonadota</taxon>
        <taxon>Gammaproteobacteria</taxon>
        <taxon>Oceanospirillales</taxon>
        <taxon>Oceanospirillaceae</taxon>
        <taxon>Venatoribacter</taxon>
    </lineage>
</organism>
<dbReference type="KEGG" id="vcw:GJQ55_02210"/>
<dbReference type="GO" id="GO:0047545">
    <property type="term" value="F:(S)-2-hydroxyglutarate dehydrogenase activity"/>
    <property type="evidence" value="ECO:0007669"/>
    <property type="project" value="TreeGrafter"/>
</dbReference>
<proteinExistence type="inferred from homology"/>
<gene>
    <name evidence="7" type="ORF">GJQ55_02210</name>
</gene>
<reference evidence="7 8" key="1">
    <citation type="submission" date="2019-11" db="EMBL/GenBank/DDBJ databases">
        <title>Venatorbacter sp. nov. a predator of Campylobacter and other Gram-negative bacteria.</title>
        <authorList>
            <person name="Saeedi A."/>
            <person name="Cummings N.J."/>
            <person name="Connerton I.F."/>
            <person name="Connerton P.L."/>
        </authorList>
    </citation>
    <scope>NUCLEOTIDE SEQUENCE [LARGE SCALE GENOMIC DNA]</scope>
    <source>
        <strain evidence="7">XL5</strain>
    </source>
</reference>
<keyword evidence="2" id="KW-0285">Flavoprotein</keyword>
<evidence type="ECO:0000313" key="8">
    <source>
        <dbReference type="Proteomes" id="UP000596074"/>
    </source>
</evidence>
<dbReference type="InterPro" id="IPR006076">
    <property type="entry name" value="FAD-dep_OxRdtase"/>
</dbReference>
<evidence type="ECO:0000256" key="2">
    <source>
        <dbReference type="ARBA" id="ARBA00022630"/>
    </source>
</evidence>
<sequence length="370" mass="40430">MSNDFDFCIAGGGVIGLALAYRLSQQGSVLLLERHARFGSETSSRNSEVIHAGLYYQPGSLKEQLCLAGKPALYAFCEQHDVPHRRIGKLIIAPAADTPKLDELWHKGERLGIPLERLNQAQLQEREPLVRGAAALWSPSTGIIDSHTYMQRLAQLAQINEALLLCHSSVRRAEPTDRGWQVTIDSSDGEVNIRCGALINAAGLQAQNLARQLQLAEDNIPALYPCRGHYFSYQAKAPFRHLIYPLPEANMAGLGIHATLDLGGQVRFGPDTQYLAAGQLDDYRVDAALQSRFAEAIRAYFPQLDPAALQPDYAGIRPKLHAADQPAADFCVLHRQQPAPVMHLFGIESPGLTASLALAARVADVFSTTL</sequence>
<dbReference type="SUPFAM" id="SSF51905">
    <property type="entry name" value="FAD/NAD(P)-binding domain"/>
    <property type="match status" value="1"/>
</dbReference>
<name>A0A9X7UWJ4_9GAMM</name>
<evidence type="ECO:0000256" key="5">
    <source>
        <dbReference type="ARBA" id="ARBA00037941"/>
    </source>
</evidence>
<dbReference type="EMBL" id="CP046056">
    <property type="protein sequence ID" value="QQD23363.1"/>
    <property type="molecule type" value="Genomic_DNA"/>
</dbReference>
<dbReference type="Gene3D" id="3.50.50.60">
    <property type="entry name" value="FAD/NAD(P)-binding domain"/>
    <property type="match status" value="1"/>
</dbReference>
<comment type="cofactor">
    <cofactor evidence="1">
        <name>FAD</name>
        <dbReference type="ChEBI" id="CHEBI:57692"/>
    </cofactor>
</comment>
<keyword evidence="4" id="KW-0560">Oxidoreductase</keyword>
<dbReference type="AlphaFoldDB" id="A0A9X7UWJ4"/>
<dbReference type="RefSeq" id="WP_228345888.1">
    <property type="nucleotide sequence ID" value="NZ_CP046056.1"/>
</dbReference>
<evidence type="ECO:0000256" key="1">
    <source>
        <dbReference type="ARBA" id="ARBA00001974"/>
    </source>
</evidence>
<dbReference type="InterPro" id="IPR036188">
    <property type="entry name" value="FAD/NAD-bd_sf"/>
</dbReference>
<evidence type="ECO:0000256" key="4">
    <source>
        <dbReference type="ARBA" id="ARBA00023002"/>
    </source>
</evidence>
<dbReference type="Proteomes" id="UP000596074">
    <property type="component" value="Chromosome"/>
</dbReference>
<keyword evidence="8" id="KW-1185">Reference proteome</keyword>
<keyword evidence="3" id="KW-0274">FAD</keyword>
<dbReference type="PANTHER" id="PTHR43104">
    <property type="entry name" value="L-2-HYDROXYGLUTARATE DEHYDROGENASE, MITOCHONDRIAL"/>
    <property type="match status" value="1"/>
</dbReference>